<reference evidence="4 5" key="1">
    <citation type="submission" date="2024-05" db="EMBL/GenBank/DDBJ databases">
        <title>Haplotype-resolved chromosome-level genome assembly of Huyou (Citrus changshanensis).</title>
        <authorList>
            <person name="Miao C."/>
            <person name="Chen W."/>
            <person name="Wu Y."/>
            <person name="Wang L."/>
            <person name="Zhao S."/>
            <person name="Grierson D."/>
            <person name="Xu C."/>
            <person name="Chen K."/>
        </authorList>
    </citation>
    <scope>NUCLEOTIDE SEQUENCE [LARGE SCALE GENOMIC DNA]</scope>
    <source>
        <strain evidence="4">01-14</strain>
        <tissue evidence="4">Leaf</tissue>
    </source>
</reference>
<dbReference type="PANTHER" id="PTHR33232">
    <property type="entry name" value="PROTEIN SIEVE ELEMENT OCCLUSION B-LIKE"/>
    <property type="match status" value="1"/>
</dbReference>
<keyword evidence="5" id="KW-1185">Reference proteome</keyword>
<dbReference type="Pfam" id="PF14577">
    <property type="entry name" value="SEO_C"/>
    <property type="match status" value="1"/>
</dbReference>
<dbReference type="Gene3D" id="3.40.30.10">
    <property type="entry name" value="Glutaredoxin"/>
    <property type="match status" value="1"/>
</dbReference>
<dbReference type="PANTHER" id="PTHR33232:SF16">
    <property type="entry name" value="PROTEIN SIEVE ELEMENT OCCLUSION A"/>
    <property type="match status" value="1"/>
</dbReference>
<dbReference type="GO" id="GO:0010088">
    <property type="term" value="P:phloem development"/>
    <property type="evidence" value="ECO:0007669"/>
    <property type="project" value="InterPro"/>
</dbReference>
<proteinExistence type="predicted"/>
<dbReference type="InterPro" id="IPR039299">
    <property type="entry name" value="SEOA"/>
</dbReference>
<feature type="compositionally biased region" description="Polar residues" evidence="1">
    <location>
        <begin position="104"/>
        <end position="116"/>
    </location>
</feature>
<protein>
    <recommendedName>
        <fullName evidence="6">Protein SIEVE ELEMENT OCCLUSION B-like</fullName>
    </recommendedName>
</protein>
<evidence type="ECO:0000259" key="3">
    <source>
        <dbReference type="Pfam" id="PF14577"/>
    </source>
</evidence>
<feature type="compositionally biased region" description="Low complexity" evidence="1">
    <location>
        <begin position="57"/>
        <end position="75"/>
    </location>
</feature>
<feature type="region of interest" description="Disordered" evidence="1">
    <location>
        <begin position="52"/>
        <end position="81"/>
    </location>
</feature>
<sequence>MASNQPTGIVPLRAGQIPGANMPVMSNQPNVPLTSTQPTANMPLRMGTQRPSAFNVQQQQQPPQLGMQQGPAAGASVQHPQHMQIQPLQEPITAQPHTAAGHQQPPTDLMQHQTPGHMQPQLGVTKPTPTPSLQLLPAASRQHGLMTPMMKGDKFRFTTSDDNTLLKQVQGTHLPDGRVIEVKPLIHIVEGIFKLADPSIGAISDLETRASLEALEDKTYQTDSLGMLEVLAYIIDRISCEITCKCSGGGDAHVTALSILNMVSSYSWDAKLALALSAFAVTYGEFWLVAQSYTTNQLAKAVAILKQLPEILEHTHVLKPQFDAIKNLVTAMVDVSKCIVQFNELPSQYITAENDALYSASAHIPVAVYWTIRSILACASQLTGLTLFGREHMVSTTEAWELSSLAHKLRNMHTHLLSLLHNCHKYIDEKKYLEALHNLKTLFEMSHIDNMRILRALIYPKDDLLPLVDGATKTRVNLEVLRRKMVLLLISDLDISQEEVIILEQLYSEARQHQTRHESQYEVVWLPIVDPNMPWTDNKQKQFQSLQSAMPWYTVYHPSLIDRAVIQFIKEEWQFGKKPILVVLDPHGKVVCPNALHMMWIWGSLAYPFSTAREEALWREETWRLELLVDGLDPVILNWMAEGRYICLYGGEDMDWIRKFTTATNAVAKTAGIPLGMVYVGKSNPKDRVRRNNDTIASENLSHIWQDLTSIWYFWVRLESMWYSKVQLGRNAETDHVMQEIMRMLTYDSSEGGWAVFARGSAEMASAKGAIFLTCMQEYNTVWKDQVEPKGFMPAMRDHLGQLHTPHHCNRLVLPGTAGKIPERIICSECGRVMEKFLMYRCCDE</sequence>
<feature type="domain" description="Sieve element occlusion C-terminal" evidence="3">
    <location>
        <begin position="613"/>
        <end position="843"/>
    </location>
</feature>
<dbReference type="Proteomes" id="UP001428341">
    <property type="component" value="Unassembled WGS sequence"/>
</dbReference>
<dbReference type="AlphaFoldDB" id="A0AAP0MQT3"/>
<comment type="caution">
    <text evidence="4">The sequence shown here is derived from an EMBL/GenBank/DDBJ whole genome shotgun (WGS) entry which is preliminary data.</text>
</comment>
<accession>A0AAP0MQT3</accession>
<name>A0AAP0MQT3_9ROSI</name>
<dbReference type="InterPro" id="IPR027944">
    <property type="entry name" value="SEO_C"/>
</dbReference>
<feature type="domain" description="Sieve element occlusion N-terminal" evidence="2">
    <location>
        <begin position="160"/>
        <end position="447"/>
    </location>
</feature>
<evidence type="ECO:0008006" key="6">
    <source>
        <dbReference type="Google" id="ProtNLM"/>
    </source>
</evidence>
<organism evidence="4 5">
    <name type="scientific">Citrus x changshan-huyou</name>
    <dbReference type="NCBI Taxonomy" id="2935761"/>
    <lineage>
        <taxon>Eukaryota</taxon>
        <taxon>Viridiplantae</taxon>
        <taxon>Streptophyta</taxon>
        <taxon>Embryophyta</taxon>
        <taxon>Tracheophyta</taxon>
        <taxon>Spermatophyta</taxon>
        <taxon>Magnoliopsida</taxon>
        <taxon>eudicotyledons</taxon>
        <taxon>Gunneridae</taxon>
        <taxon>Pentapetalae</taxon>
        <taxon>rosids</taxon>
        <taxon>malvids</taxon>
        <taxon>Sapindales</taxon>
        <taxon>Rutaceae</taxon>
        <taxon>Aurantioideae</taxon>
        <taxon>Citrus</taxon>
    </lineage>
</organism>
<feature type="region of interest" description="Disordered" evidence="1">
    <location>
        <begin position="95"/>
        <end position="127"/>
    </location>
</feature>
<evidence type="ECO:0000313" key="5">
    <source>
        <dbReference type="Proteomes" id="UP001428341"/>
    </source>
</evidence>
<evidence type="ECO:0000313" key="4">
    <source>
        <dbReference type="EMBL" id="KAK9221536.1"/>
    </source>
</evidence>
<dbReference type="InterPro" id="IPR027942">
    <property type="entry name" value="SEO_N"/>
</dbReference>
<evidence type="ECO:0000256" key="1">
    <source>
        <dbReference type="SAM" id="MobiDB-lite"/>
    </source>
</evidence>
<gene>
    <name evidence="4" type="ORF">WN944_009963</name>
</gene>
<evidence type="ECO:0000259" key="2">
    <source>
        <dbReference type="Pfam" id="PF14576"/>
    </source>
</evidence>
<dbReference type="EMBL" id="JBCGBO010000002">
    <property type="protein sequence ID" value="KAK9221536.1"/>
    <property type="molecule type" value="Genomic_DNA"/>
</dbReference>
<dbReference type="Pfam" id="PF14576">
    <property type="entry name" value="SEO_N"/>
    <property type="match status" value="1"/>
</dbReference>